<evidence type="ECO:0000256" key="2">
    <source>
        <dbReference type="SAM" id="SignalP"/>
    </source>
</evidence>
<protein>
    <submittedName>
        <fullName evidence="3">Uncharacterized protein</fullName>
    </submittedName>
</protein>
<dbReference type="GO" id="GO:0001709">
    <property type="term" value="P:cell fate determination"/>
    <property type="evidence" value="ECO:0007669"/>
    <property type="project" value="TreeGrafter"/>
</dbReference>
<feature type="chain" id="PRO_5043672915" evidence="2">
    <location>
        <begin position="24"/>
        <end position="121"/>
    </location>
</feature>
<dbReference type="PANTHER" id="PTHR33184">
    <property type="entry name" value="PROTEIN TAPETUM DETERMINANT 1-LIKE-RELATED"/>
    <property type="match status" value="1"/>
</dbReference>
<gene>
    <name evidence="3" type="ORF">TAV2_LOCUS4977</name>
</gene>
<dbReference type="EMBL" id="OU466858">
    <property type="protein sequence ID" value="CAH2046272.1"/>
    <property type="molecule type" value="Genomic_DNA"/>
</dbReference>
<dbReference type="Pfam" id="PF24068">
    <property type="entry name" value="TPD1_C"/>
    <property type="match status" value="1"/>
</dbReference>
<sequence>MAAKGCKLICLLIFFAFVAQGYGCDVHRLTLTQSKTGKMVKNKPEWEVRVTDPCTCSFLDVKLSCTGFESAIIINKSVLLKTGDECILNDGRPIHYGDYVFKYVWDTSFDFKITDATIACS</sequence>
<feature type="signal peptide" evidence="2">
    <location>
        <begin position="1"/>
        <end position="23"/>
    </location>
</feature>
<keyword evidence="1 2" id="KW-0732">Signal</keyword>
<evidence type="ECO:0000256" key="1">
    <source>
        <dbReference type="ARBA" id="ARBA00022729"/>
    </source>
</evidence>
<dbReference type="PANTHER" id="PTHR33184:SF72">
    <property type="entry name" value="BETA-1,3-N-ACETYLGLUCOSAMINYLTRANSFERASE FAMILY PROTEIN"/>
    <property type="match status" value="1"/>
</dbReference>
<dbReference type="Proteomes" id="UP000836841">
    <property type="component" value="Chromosome 2"/>
</dbReference>
<reference evidence="3 4" key="1">
    <citation type="submission" date="2022-03" db="EMBL/GenBank/DDBJ databases">
        <authorList>
            <person name="Nunn A."/>
            <person name="Chopra R."/>
            <person name="Nunn A."/>
            <person name="Contreras Garrido A."/>
        </authorList>
    </citation>
    <scope>NUCLEOTIDE SEQUENCE [LARGE SCALE GENOMIC DNA]</scope>
</reference>
<accession>A0AAU9RLU3</accession>
<evidence type="ECO:0000313" key="3">
    <source>
        <dbReference type="EMBL" id="CAH2046272.1"/>
    </source>
</evidence>
<dbReference type="AlphaFoldDB" id="A0AAU9RLU3"/>
<keyword evidence="4" id="KW-1185">Reference proteome</keyword>
<organism evidence="3 4">
    <name type="scientific">Thlaspi arvense</name>
    <name type="common">Field penny-cress</name>
    <dbReference type="NCBI Taxonomy" id="13288"/>
    <lineage>
        <taxon>Eukaryota</taxon>
        <taxon>Viridiplantae</taxon>
        <taxon>Streptophyta</taxon>
        <taxon>Embryophyta</taxon>
        <taxon>Tracheophyta</taxon>
        <taxon>Spermatophyta</taxon>
        <taxon>Magnoliopsida</taxon>
        <taxon>eudicotyledons</taxon>
        <taxon>Gunneridae</taxon>
        <taxon>Pentapetalae</taxon>
        <taxon>rosids</taxon>
        <taxon>malvids</taxon>
        <taxon>Brassicales</taxon>
        <taxon>Brassicaceae</taxon>
        <taxon>Thlaspideae</taxon>
        <taxon>Thlaspi</taxon>
    </lineage>
</organism>
<dbReference type="InterPro" id="IPR040361">
    <property type="entry name" value="TPD1"/>
</dbReference>
<evidence type="ECO:0000313" key="4">
    <source>
        <dbReference type="Proteomes" id="UP000836841"/>
    </source>
</evidence>
<name>A0AAU9RLU3_THLAR</name>
<proteinExistence type="predicted"/>